<evidence type="ECO:0000313" key="3">
    <source>
        <dbReference type="Proteomes" id="UP000801492"/>
    </source>
</evidence>
<comment type="caution">
    <text evidence="2">The sequence shown here is derived from an EMBL/GenBank/DDBJ whole genome shotgun (WGS) entry which is preliminary data.</text>
</comment>
<protein>
    <recommendedName>
        <fullName evidence="1">Transposable element P transposase-like GTP-binding insertion domain-containing protein</fullName>
    </recommendedName>
</protein>
<keyword evidence="3" id="KW-1185">Reference proteome</keyword>
<dbReference type="EMBL" id="VTPC01007792">
    <property type="protein sequence ID" value="KAF2893640.1"/>
    <property type="molecule type" value="Genomic_DNA"/>
</dbReference>
<name>A0A8K0G6P1_IGNLU</name>
<gene>
    <name evidence="2" type="ORF">ILUMI_12533</name>
</gene>
<evidence type="ECO:0000259" key="1">
    <source>
        <dbReference type="Pfam" id="PF21788"/>
    </source>
</evidence>
<dbReference type="Proteomes" id="UP000801492">
    <property type="component" value="Unassembled WGS sequence"/>
</dbReference>
<organism evidence="2 3">
    <name type="scientific">Ignelater luminosus</name>
    <name type="common">Cucubano</name>
    <name type="synonym">Pyrophorus luminosus</name>
    <dbReference type="NCBI Taxonomy" id="2038154"/>
    <lineage>
        <taxon>Eukaryota</taxon>
        <taxon>Metazoa</taxon>
        <taxon>Ecdysozoa</taxon>
        <taxon>Arthropoda</taxon>
        <taxon>Hexapoda</taxon>
        <taxon>Insecta</taxon>
        <taxon>Pterygota</taxon>
        <taxon>Neoptera</taxon>
        <taxon>Endopterygota</taxon>
        <taxon>Coleoptera</taxon>
        <taxon>Polyphaga</taxon>
        <taxon>Elateriformia</taxon>
        <taxon>Elateroidea</taxon>
        <taxon>Elateridae</taxon>
        <taxon>Agrypninae</taxon>
        <taxon>Pyrophorini</taxon>
        <taxon>Ignelater</taxon>
    </lineage>
</organism>
<reference evidence="2" key="1">
    <citation type="submission" date="2019-08" db="EMBL/GenBank/DDBJ databases">
        <title>The genome of the North American firefly Photinus pyralis.</title>
        <authorList>
            <consortium name="Photinus pyralis genome working group"/>
            <person name="Fallon T.R."/>
            <person name="Sander Lower S.E."/>
            <person name="Weng J.-K."/>
        </authorList>
    </citation>
    <scope>NUCLEOTIDE SEQUENCE</scope>
    <source>
        <strain evidence="2">TRF0915ILg1</strain>
        <tissue evidence="2">Whole body</tissue>
    </source>
</reference>
<dbReference type="OrthoDB" id="6764571at2759"/>
<proteinExistence type="predicted"/>
<dbReference type="InterPro" id="IPR048366">
    <property type="entry name" value="TNP-like_GBD"/>
</dbReference>
<dbReference type="Pfam" id="PF21788">
    <property type="entry name" value="TNP-like_GBD"/>
    <property type="match status" value="1"/>
</dbReference>
<evidence type="ECO:0000313" key="2">
    <source>
        <dbReference type="EMBL" id="KAF2893640.1"/>
    </source>
</evidence>
<dbReference type="AlphaFoldDB" id="A0A8K0G6P1"/>
<sequence length="152" mass="16902">MKVSLATQTLSASVATAIGVLMSLKHLPLQASETRRVVSMFDNLFDVFNPGTAATTKMFNKPFQGSDYQVEFLNTVLDYLENVKIIDKNGSKNCSDDFDKALTMFEDFSKIDSFKPDVQHPTQTAADGIPRIVTDYRCHDIEANSLRKNLSG</sequence>
<accession>A0A8K0G6P1</accession>
<feature type="domain" description="Transposable element P transposase-like GTP-binding insertion" evidence="1">
    <location>
        <begin position="1"/>
        <end position="56"/>
    </location>
</feature>